<reference evidence="7 8" key="1">
    <citation type="submission" date="2020-03" db="EMBL/GenBank/DDBJ databases">
        <authorList>
            <person name="Zhu W."/>
        </authorList>
    </citation>
    <scope>NUCLEOTIDE SEQUENCE [LARGE SCALE GENOMIC DNA]</scope>
    <source>
        <strain evidence="7 8">323-1</strain>
    </source>
</reference>
<keyword evidence="8" id="KW-1185">Reference proteome</keyword>
<organism evidence="7 8">
    <name type="scientific">Acinetobacter shaoyimingii</name>
    <dbReference type="NCBI Taxonomy" id="2715164"/>
    <lineage>
        <taxon>Bacteria</taxon>
        <taxon>Pseudomonadati</taxon>
        <taxon>Pseudomonadota</taxon>
        <taxon>Gammaproteobacteria</taxon>
        <taxon>Moraxellales</taxon>
        <taxon>Moraxellaceae</taxon>
        <taxon>Acinetobacter</taxon>
    </lineage>
</organism>
<evidence type="ECO:0000256" key="5">
    <source>
        <dbReference type="ARBA" id="ARBA00023136"/>
    </source>
</evidence>
<proteinExistence type="inferred from homology"/>
<dbReference type="EMBL" id="CP049801">
    <property type="protein sequence ID" value="QIO06868.1"/>
    <property type="molecule type" value="Genomic_DNA"/>
</dbReference>
<comment type="subcellular location">
    <subcellularLocation>
        <location evidence="1">Membrane</location>
        <topology evidence="1">Single-pass membrane protein</topology>
    </subcellularLocation>
</comment>
<comment type="similarity">
    <text evidence="2">Belongs to the LemA family.</text>
</comment>
<dbReference type="RefSeq" id="WP_166225377.1">
    <property type="nucleotide sequence ID" value="NZ_CP049801.1"/>
</dbReference>
<evidence type="ECO:0000256" key="6">
    <source>
        <dbReference type="SAM" id="Phobius"/>
    </source>
</evidence>
<name>A0A6G8RYI9_9GAMM</name>
<evidence type="ECO:0000256" key="2">
    <source>
        <dbReference type="ARBA" id="ARBA00008854"/>
    </source>
</evidence>
<dbReference type="SUPFAM" id="SSF140478">
    <property type="entry name" value="LemA-like"/>
    <property type="match status" value="1"/>
</dbReference>
<keyword evidence="4 6" id="KW-1133">Transmembrane helix</keyword>
<evidence type="ECO:0000256" key="1">
    <source>
        <dbReference type="ARBA" id="ARBA00004167"/>
    </source>
</evidence>
<protein>
    <submittedName>
        <fullName evidence="7">LemA family protein</fullName>
    </submittedName>
</protein>
<dbReference type="InterPro" id="IPR007156">
    <property type="entry name" value="MamQ_LemA"/>
</dbReference>
<dbReference type="InterPro" id="IPR023353">
    <property type="entry name" value="LemA-like_dom_sf"/>
</dbReference>
<evidence type="ECO:0000256" key="4">
    <source>
        <dbReference type="ARBA" id="ARBA00022989"/>
    </source>
</evidence>
<dbReference type="Gene3D" id="1.20.1440.20">
    <property type="entry name" value="LemA-like domain"/>
    <property type="match status" value="1"/>
</dbReference>
<evidence type="ECO:0000313" key="8">
    <source>
        <dbReference type="Proteomes" id="UP000502297"/>
    </source>
</evidence>
<evidence type="ECO:0000313" key="7">
    <source>
        <dbReference type="EMBL" id="QIO06868.1"/>
    </source>
</evidence>
<keyword evidence="3 6" id="KW-0812">Transmembrane</keyword>
<keyword evidence="5 6" id="KW-0472">Membrane</keyword>
<sequence>MGIIIFILIFVIILIWGILVRNNIVRFFNATKRSWAEVANFERQKVKTLEALEETLQQYTQFEKSTLENVTRLRQQILTLDINNTDVLQLQKIEQLNKELIKSLNVVVENYPELQSDKLYTQMMSEIQQQNENVGAAITIFNRNVEVFNNNIEVFPNNLVNAITLSKKIIEPFSDGVVEKNFEYKPNF</sequence>
<dbReference type="Proteomes" id="UP000502297">
    <property type="component" value="Chromosome"/>
</dbReference>
<dbReference type="KEGG" id="asha:G8E00_13425"/>
<accession>A0A6G8RYI9</accession>
<evidence type="ECO:0000256" key="3">
    <source>
        <dbReference type="ARBA" id="ARBA00022692"/>
    </source>
</evidence>
<gene>
    <name evidence="7" type="ORF">G8E00_13425</name>
</gene>
<dbReference type="Pfam" id="PF04011">
    <property type="entry name" value="LemA"/>
    <property type="match status" value="1"/>
</dbReference>
<dbReference type="AlphaFoldDB" id="A0A6G8RYI9"/>
<dbReference type="PANTHER" id="PTHR34478:SF1">
    <property type="entry name" value="PROTEIN LEMA"/>
    <property type="match status" value="1"/>
</dbReference>
<dbReference type="GO" id="GO:0016020">
    <property type="term" value="C:membrane"/>
    <property type="evidence" value="ECO:0007669"/>
    <property type="project" value="UniProtKB-SubCell"/>
</dbReference>
<feature type="transmembrane region" description="Helical" evidence="6">
    <location>
        <begin position="6"/>
        <end position="24"/>
    </location>
</feature>
<dbReference type="PANTHER" id="PTHR34478">
    <property type="entry name" value="PROTEIN LEMA"/>
    <property type="match status" value="1"/>
</dbReference>